<dbReference type="RefSeq" id="WP_371837050.1">
    <property type="nucleotide sequence ID" value="NZ_JBGMEK010000001.1"/>
</dbReference>
<evidence type="ECO:0000313" key="1">
    <source>
        <dbReference type="EMBL" id="MFA0809429.1"/>
    </source>
</evidence>
<reference evidence="1 2" key="1">
    <citation type="submission" date="2024-08" db="EMBL/GenBank/DDBJ databases">
        <authorList>
            <person name="Ishaq N."/>
        </authorList>
    </citation>
    <scope>NUCLEOTIDE SEQUENCE [LARGE SCALE GENOMIC DNA]</scope>
    <source>
        <strain evidence="1 2">DSM 18651</strain>
    </source>
</reference>
<dbReference type="Proteomes" id="UP001569428">
    <property type="component" value="Unassembled WGS sequence"/>
</dbReference>
<evidence type="ECO:0000313" key="2">
    <source>
        <dbReference type="Proteomes" id="UP001569428"/>
    </source>
</evidence>
<protein>
    <submittedName>
        <fullName evidence="1">ASCH domain-containing protein</fullName>
    </submittedName>
</protein>
<gene>
    <name evidence="1" type="ORF">ACCI49_00735</name>
</gene>
<comment type="caution">
    <text evidence="1">The sequence shown here is derived from an EMBL/GenBank/DDBJ whole genome shotgun (WGS) entry which is preliminary data.</text>
</comment>
<name>A0ABV4NTW1_9GAMM</name>
<accession>A0ABV4NTW1</accession>
<sequence length="100" mass="11984">MNNGTQLITKKKILRLAVKGIYFHQIKAKEKKEEYRLYNEYWIKRLEGKAFDEIHITLGYPRSGDIERTLIRPWRGFRKKVISHKHFGIQKVQVFAIIVN</sequence>
<keyword evidence="2" id="KW-1185">Reference proteome</keyword>
<dbReference type="EMBL" id="JBGMEK010000001">
    <property type="protein sequence ID" value="MFA0809429.1"/>
    <property type="molecule type" value="Genomic_DNA"/>
</dbReference>
<organism evidence="1 2">
    <name type="scientific">Microbulbifer epialgicus</name>
    <dbReference type="NCBI Taxonomy" id="393907"/>
    <lineage>
        <taxon>Bacteria</taxon>
        <taxon>Pseudomonadati</taxon>
        <taxon>Pseudomonadota</taxon>
        <taxon>Gammaproteobacteria</taxon>
        <taxon>Cellvibrionales</taxon>
        <taxon>Microbulbiferaceae</taxon>
        <taxon>Microbulbifer</taxon>
    </lineage>
</organism>
<proteinExistence type="predicted"/>